<feature type="region of interest" description="Disordered" evidence="1">
    <location>
        <begin position="20"/>
        <end position="43"/>
    </location>
</feature>
<reference evidence="2 3" key="1">
    <citation type="submission" date="2018-12" db="EMBL/GenBank/DDBJ databases">
        <authorList>
            <consortium name="Pathogen Informatics"/>
        </authorList>
    </citation>
    <scope>NUCLEOTIDE SEQUENCE [LARGE SCALE GENOMIC DNA]</scope>
    <source>
        <strain evidence="2 3">NCTC11636</strain>
    </source>
</reference>
<protein>
    <submittedName>
        <fullName evidence="2">Uncharacterized protein</fullName>
    </submittedName>
</protein>
<organism evidence="2 3">
    <name type="scientific">Actinomyces howellii</name>
    <dbReference type="NCBI Taxonomy" id="52771"/>
    <lineage>
        <taxon>Bacteria</taxon>
        <taxon>Bacillati</taxon>
        <taxon>Actinomycetota</taxon>
        <taxon>Actinomycetes</taxon>
        <taxon>Actinomycetales</taxon>
        <taxon>Actinomycetaceae</taxon>
        <taxon>Actinomyces</taxon>
    </lineage>
</organism>
<gene>
    <name evidence="2" type="ORF">NCTC11636_00896</name>
</gene>
<feature type="compositionally biased region" description="Polar residues" evidence="1">
    <location>
        <begin position="34"/>
        <end position="43"/>
    </location>
</feature>
<evidence type="ECO:0000313" key="3">
    <source>
        <dbReference type="Proteomes" id="UP000266895"/>
    </source>
</evidence>
<evidence type="ECO:0000256" key="1">
    <source>
        <dbReference type="SAM" id="MobiDB-lite"/>
    </source>
</evidence>
<dbReference type="KEGG" id="ahw:NCTC11636_00896"/>
<evidence type="ECO:0000313" key="2">
    <source>
        <dbReference type="EMBL" id="VEG27155.1"/>
    </source>
</evidence>
<sequence>MKRNIGALAVAVAQAIQQSAGCASMKRNPRRGCNSETLKASRT</sequence>
<keyword evidence="3" id="KW-1185">Reference proteome</keyword>
<proteinExistence type="predicted"/>
<dbReference type="EMBL" id="LR134350">
    <property type="protein sequence ID" value="VEG27155.1"/>
    <property type="molecule type" value="Genomic_DNA"/>
</dbReference>
<dbReference type="Proteomes" id="UP000266895">
    <property type="component" value="Chromosome"/>
</dbReference>
<accession>A0A448HFI0</accession>
<dbReference type="AlphaFoldDB" id="A0A448HFI0"/>
<name>A0A448HFI0_9ACTO</name>